<feature type="transmembrane region" description="Helical" evidence="1">
    <location>
        <begin position="17"/>
        <end position="34"/>
    </location>
</feature>
<evidence type="ECO:0000256" key="1">
    <source>
        <dbReference type="SAM" id="Phobius"/>
    </source>
</evidence>
<gene>
    <name evidence="2" type="ORF">RA178_19910</name>
</gene>
<dbReference type="Proteomes" id="UP001236800">
    <property type="component" value="Chromosome"/>
</dbReference>
<keyword evidence="1" id="KW-0812">Transmembrane</keyword>
<dbReference type="AlphaFoldDB" id="A0AA50Q5Y9"/>
<evidence type="ECO:0000313" key="2">
    <source>
        <dbReference type="EMBL" id="WMB72651.1"/>
    </source>
</evidence>
<dbReference type="EMBL" id="CP132914">
    <property type="protein sequence ID" value="WMB72651.1"/>
    <property type="molecule type" value="Genomic_DNA"/>
</dbReference>
<protein>
    <submittedName>
        <fullName evidence="2">Uncharacterized protein</fullName>
    </submittedName>
</protein>
<proteinExistence type="predicted"/>
<feature type="transmembrane region" description="Helical" evidence="1">
    <location>
        <begin position="92"/>
        <end position="113"/>
    </location>
</feature>
<dbReference type="KEGG" id="sog:RA178_19910"/>
<dbReference type="GeneID" id="301341498"/>
<accession>A0AA50Q5Y9</accession>
<keyword evidence="1" id="KW-0472">Membrane</keyword>
<name>A0AA50Q5Y9_9GAMM</name>
<reference evidence="2" key="1">
    <citation type="submission" date="2023-08" db="EMBL/GenBank/DDBJ databases">
        <title>Complete genome sequence of Shewanella oncorhynchi Z-P2, a siderophore putrebactin-producing bacterium.</title>
        <authorList>
            <person name="Zhang Y."/>
        </authorList>
    </citation>
    <scope>NUCLEOTIDE SEQUENCE</scope>
    <source>
        <strain evidence="2">Z-P2</strain>
    </source>
</reference>
<sequence length="139" mass="15852">MLTKLAIKKYPKIPKRFLFAVGEWLKFGILWVSLPVNIAALSNSCVIENNYLSIASVVAFHCEPVSHQSIVIVGEYSAPLWTGFAQTDFESIFWGASFFVFLGFIYFVLTIFIRSYIINIENYYSVLLNWMKSIQASTS</sequence>
<dbReference type="RefSeq" id="WP_306683506.1">
    <property type="nucleotide sequence ID" value="NZ_CP132914.1"/>
</dbReference>
<keyword evidence="1" id="KW-1133">Transmembrane helix</keyword>
<organism evidence="2">
    <name type="scientific">Shewanella oncorhynchi</name>
    <dbReference type="NCBI Taxonomy" id="2726434"/>
    <lineage>
        <taxon>Bacteria</taxon>
        <taxon>Pseudomonadati</taxon>
        <taxon>Pseudomonadota</taxon>
        <taxon>Gammaproteobacteria</taxon>
        <taxon>Alteromonadales</taxon>
        <taxon>Shewanellaceae</taxon>
        <taxon>Shewanella</taxon>
    </lineage>
</organism>